<dbReference type="EMBL" id="CACVKT020005631">
    <property type="protein sequence ID" value="CAC5396617.1"/>
    <property type="molecule type" value="Genomic_DNA"/>
</dbReference>
<keyword evidence="3" id="KW-1185">Reference proteome</keyword>
<dbReference type="Proteomes" id="UP000507470">
    <property type="component" value="Unassembled WGS sequence"/>
</dbReference>
<evidence type="ECO:0000256" key="1">
    <source>
        <dbReference type="SAM" id="MobiDB-lite"/>
    </source>
</evidence>
<gene>
    <name evidence="2" type="ORF">MCOR_31147</name>
</gene>
<reference evidence="2 3" key="1">
    <citation type="submission" date="2020-06" db="EMBL/GenBank/DDBJ databases">
        <authorList>
            <person name="Li R."/>
            <person name="Bekaert M."/>
        </authorList>
    </citation>
    <scope>NUCLEOTIDE SEQUENCE [LARGE SCALE GENOMIC DNA]</scope>
    <source>
        <strain evidence="3">wild</strain>
    </source>
</reference>
<organism evidence="2 3">
    <name type="scientific">Mytilus coruscus</name>
    <name type="common">Sea mussel</name>
    <dbReference type="NCBI Taxonomy" id="42192"/>
    <lineage>
        <taxon>Eukaryota</taxon>
        <taxon>Metazoa</taxon>
        <taxon>Spiralia</taxon>
        <taxon>Lophotrochozoa</taxon>
        <taxon>Mollusca</taxon>
        <taxon>Bivalvia</taxon>
        <taxon>Autobranchia</taxon>
        <taxon>Pteriomorphia</taxon>
        <taxon>Mytilida</taxon>
        <taxon>Mytiloidea</taxon>
        <taxon>Mytilidae</taxon>
        <taxon>Mytilinae</taxon>
        <taxon>Mytilus</taxon>
    </lineage>
</organism>
<evidence type="ECO:0000313" key="2">
    <source>
        <dbReference type="EMBL" id="CAC5396617.1"/>
    </source>
</evidence>
<sequence>MFPDSPIAQKFSCKRTKTTHILTQALAPHWDNKVTDMCKEENFAVMIDESNDKGDNKKLNILVRVYNTTLQKIATHFVGIPTCNIGTSDSIFRCLDKVFSSKRKEEYNSFLDFTDTEPMKMLKHCGTRWLSLERCVKRLLQQWPALKSYFQSLPESEKPCRIMRCAEFLVNDEMWLYFAFLDFNLPVLNDFNVMFQAGESIVGFLHTEMVRLLRKLMARFVSTKVITSQQDITKVDFKSAENQHDERIAIGWTAREFLSDHEELSPVVVNRFFSSVRQFYCTTVSTMIAKFPFKDKVLQTIAYLNPETKQNMSPEDVASLSDRFLSLSPDQKSQLEDQASDYILSPKSNLPSYDKENTTMN</sequence>
<dbReference type="OrthoDB" id="257992at2759"/>
<accession>A0A6J8CN10</accession>
<name>A0A6J8CN10_MYTCO</name>
<feature type="region of interest" description="Disordered" evidence="1">
    <location>
        <begin position="336"/>
        <end position="361"/>
    </location>
</feature>
<evidence type="ECO:0000313" key="3">
    <source>
        <dbReference type="Proteomes" id="UP000507470"/>
    </source>
</evidence>
<dbReference type="PANTHER" id="PTHR37162:SF1">
    <property type="entry name" value="BED-TYPE DOMAIN-CONTAINING PROTEIN"/>
    <property type="match status" value="1"/>
</dbReference>
<dbReference type="AlphaFoldDB" id="A0A6J8CN10"/>
<proteinExistence type="predicted"/>
<dbReference type="PANTHER" id="PTHR37162">
    <property type="entry name" value="HAT FAMILY DIMERISATION DOMAINCONTAINING PROTEIN-RELATED"/>
    <property type="match status" value="1"/>
</dbReference>
<protein>
    <recommendedName>
        <fullName evidence="4">DUF4371 domain-containing protein</fullName>
    </recommendedName>
</protein>
<evidence type="ECO:0008006" key="4">
    <source>
        <dbReference type="Google" id="ProtNLM"/>
    </source>
</evidence>